<dbReference type="STRING" id="446470.Snas_1167"/>
<keyword evidence="2" id="KW-1185">Reference proteome</keyword>
<reference evidence="1 2" key="1">
    <citation type="journal article" date="2009" name="Stand. Genomic Sci.">
        <title>Complete genome sequence of Stackebrandtia nassauensis type strain (LLR-40K-21).</title>
        <authorList>
            <person name="Munk C."/>
            <person name="Lapidus A."/>
            <person name="Copeland A."/>
            <person name="Jando M."/>
            <person name="Mayilraj S."/>
            <person name="Glavina Del Rio T."/>
            <person name="Nolan M."/>
            <person name="Chen F."/>
            <person name="Lucas S."/>
            <person name="Tice H."/>
            <person name="Cheng J.F."/>
            <person name="Han C."/>
            <person name="Detter J.C."/>
            <person name="Bruce D."/>
            <person name="Goodwin L."/>
            <person name="Chain P."/>
            <person name="Pitluck S."/>
            <person name="Goker M."/>
            <person name="Ovchinikova G."/>
            <person name="Pati A."/>
            <person name="Ivanova N."/>
            <person name="Mavromatis K."/>
            <person name="Chen A."/>
            <person name="Palaniappan K."/>
            <person name="Land M."/>
            <person name="Hauser L."/>
            <person name="Chang Y.J."/>
            <person name="Jeffries C.D."/>
            <person name="Bristow J."/>
            <person name="Eisen J.A."/>
            <person name="Markowitz V."/>
            <person name="Hugenholtz P."/>
            <person name="Kyrpides N.C."/>
            <person name="Klenk H.P."/>
        </authorList>
    </citation>
    <scope>NUCLEOTIDE SEQUENCE [LARGE SCALE GENOMIC DNA]</scope>
    <source>
        <strain evidence="2">DSM 44728 / CIP 108903 / NRRL B-16338 / NBRC 102104 / LLR-40K-21</strain>
    </source>
</reference>
<dbReference type="eggNOG" id="ENOG5030GV3">
    <property type="taxonomic scope" value="Bacteria"/>
</dbReference>
<dbReference type="InterPro" id="IPR049749">
    <property type="entry name" value="SCO2521-like"/>
</dbReference>
<dbReference type="AlphaFoldDB" id="D3QB60"/>
<dbReference type="KEGG" id="sna:Snas_1167"/>
<evidence type="ECO:0000313" key="1">
    <source>
        <dbReference type="EMBL" id="ADD40877.1"/>
    </source>
</evidence>
<organism evidence="1 2">
    <name type="scientific">Stackebrandtia nassauensis (strain DSM 44728 / CIP 108903 / NRRL B-16338 / NBRC 102104 / LLR-40K-21)</name>
    <dbReference type="NCBI Taxonomy" id="446470"/>
    <lineage>
        <taxon>Bacteria</taxon>
        <taxon>Bacillati</taxon>
        <taxon>Actinomycetota</taxon>
        <taxon>Actinomycetes</taxon>
        <taxon>Glycomycetales</taxon>
        <taxon>Glycomycetaceae</taxon>
        <taxon>Stackebrandtia</taxon>
    </lineage>
</organism>
<proteinExistence type="predicted"/>
<name>D3QB60_STANL</name>
<dbReference type="Proteomes" id="UP000000844">
    <property type="component" value="Chromosome"/>
</dbReference>
<dbReference type="HOGENOM" id="CLU_896632_0_0_11"/>
<sequence length="313" mass="34837">MVVYGEIHTGLIQHSHALSIRGTTELLAIAPGERVRVSARPLAYARSPEFLTGLDCRLPVHGRTTRAVGTAIGRAVAVGGRIVQGSTFTELRRGDRPYRLPWSHYLARPGVLETIGKCDLSKMVTDVGAETLARDALNLAAVSQRTLDLLRRRPGLDRRAPFRARSTRLRWIAYTPGEFASRPDDTATVSFTIKDSPQRILILRSRETAPRALATLCEDIAVHDWLVTTLSEILDRTGIGSRDRPEVIARLFPTIDHLLPLWMPSVRVEPSLRGVWPALEKNPGFTRQWENLVQRIRDQFTVAAVTSAMHAPP</sequence>
<protein>
    <submittedName>
        <fullName evidence="1">Uncharacterized protein</fullName>
    </submittedName>
</protein>
<dbReference type="NCBIfam" id="NF040565">
    <property type="entry name" value="SCO2521_fam"/>
    <property type="match status" value="1"/>
</dbReference>
<dbReference type="RefSeq" id="WP_013016448.1">
    <property type="nucleotide sequence ID" value="NC_013947.1"/>
</dbReference>
<accession>D3QB60</accession>
<gene>
    <name evidence="1" type="ordered locus">Snas_1167</name>
</gene>
<dbReference type="EMBL" id="CP001778">
    <property type="protein sequence ID" value="ADD40877.1"/>
    <property type="molecule type" value="Genomic_DNA"/>
</dbReference>
<evidence type="ECO:0000313" key="2">
    <source>
        <dbReference type="Proteomes" id="UP000000844"/>
    </source>
</evidence>